<proteinExistence type="predicted"/>
<gene>
    <name evidence="1" type="ORF">F2Q70_00015860</name>
</gene>
<reference evidence="1" key="1">
    <citation type="submission" date="2019-12" db="EMBL/GenBank/DDBJ databases">
        <title>Genome sequencing and annotation of Brassica cretica.</title>
        <authorList>
            <person name="Studholme D.J."/>
            <person name="Sarris P.F."/>
        </authorList>
    </citation>
    <scope>NUCLEOTIDE SEQUENCE</scope>
    <source>
        <strain evidence="1">PFS-102/07</strain>
        <tissue evidence="1">Leaf</tissue>
    </source>
</reference>
<name>A0A8S9HVX7_BRACR</name>
<dbReference type="AlphaFoldDB" id="A0A8S9HVX7"/>
<accession>A0A8S9HVX7</accession>
<protein>
    <submittedName>
        <fullName evidence="1">Uncharacterized protein</fullName>
    </submittedName>
</protein>
<evidence type="ECO:0000313" key="1">
    <source>
        <dbReference type="EMBL" id="KAF2562199.1"/>
    </source>
</evidence>
<organism evidence="1">
    <name type="scientific">Brassica cretica</name>
    <name type="common">Mustard</name>
    <dbReference type="NCBI Taxonomy" id="69181"/>
    <lineage>
        <taxon>Eukaryota</taxon>
        <taxon>Viridiplantae</taxon>
        <taxon>Streptophyta</taxon>
        <taxon>Embryophyta</taxon>
        <taxon>Tracheophyta</taxon>
        <taxon>Spermatophyta</taxon>
        <taxon>Magnoliopsida</taxon>
        <taxon>eudicotyledons</taxon>
        <taxon>Gunneridae</taxon>
        <taxon>Pentapetalae</taxon>
        <taxon>rosids</taxon>
        <taxon>malvids</taxon>
        <taxon>Brassicales</taxon>
        <taxon>Brassicaceae</taxon>
        <taxon>Brassiceae</taxon>
        <taxon>Brassica</taxon>
    </lineage>
</organism>
<dbReference type="EMBL" id="QGKY02001250">
    <property type="protein sequence ID" value="KAF2562199.1"/>
    <property type="molecule type" value="Genomic_DNA"/>
</dbReference>
<sequence length="82" mass="9556">MEKLIKRPLIDDQAFYVEEVSELEKESFIDMCSDDPLENALTHVEREIFSIDDRTDDYVRLMDASIEVANIEEDDDSDIIVD</sequence>
<comment type="caution">
    <text evidence="1">The sequence shown here is derived from an EMBL/GenBank/DDBJ whole genome shotgun (WGS) entry which is preliminary data.</text>
</comment>